<name>A0A5U3EKE7_SALET</name>
<dbReference type="AlphaFoldDB" id="A0A5U3EKE7"/>
<comment type="caution">
    <text evidence="1">The sequence shown here is derived from an EMBL/GenBank/DDBJ whole genome shotgun (WGS) entry which is preliminary data.</text>
</comment>
<organism evidence="1">
    <name type="scientific">Salmonella enterica I</name>
    <dbReference type="NCBI Taxonomy" id="59201"/>
    <lineage>
        <taxon>Bacteria</taxon>
        <taxon>Pseudomonadati</taxon>
        <taxon>Pseudomonadota</taxon>
        <taxon>Gammaproteobacteria</taxon>
        <taxon>Enterobacterales</taxon>
        <taxon>Enterobacteriaceae</taxon>
        <taxon>Salmonella</taxon>
    </lineage>
</organism>
<protein>
    <submittedName>
        <fullName evidence="1">Uncharacterized protein</fullName>
    </submittedName>
</protein>
<accession>A0A5U3EKE7</accession>
<sequence length="106" mass="12227">MVIEMSKLQALIESEISDLFAGFGQPGEPENPVEMQQQLVARIMPLITPIEAEPVSLEEVIVKFREGNEGFPVERFRADWVISWMLAHFPPVARRFDDEQLFIKRN</sequence>
<dbReference type="EMBL" id="AAGLPU010000035">
    <property type="protein sequence ID" value="EBP3987525.1"/>
    <property type="molecule type" value="Genomic_DNA"/>
</dbReference>
<evidence type="ECO:0000313" key="1">
    <source>
        <dbReference type="EMBL" id="EBP3987525.1"/>
    </source>
</evidence>
<reference evidence="1" key="1">
    <citation type="submission" date="2018-07" db="EMBL/GenBank/DDBJ databases">
        <authorList>
            <consortium name="GenomeTrakr network: Whole genome sequencing for foodborne pathogen traceback"/>
        </authorList>
    </citation>
    <scope>NUCLEOTIDE SEQUENCE</scope>
    <source>
        <strain evidence="1">CFSAN002857</strain>
    </source>
</reference>
<gene>
    <name evidence="1" type="ORF">S308_19335</name>
</gene>
<proteinExistence type="predicted"/>